<dbReference type="PANTHER" id="PTHR12400">
    <property type="entry name" value="INOSITOL POLYPHOSPHATE KINASE"/>
    <property type="match status" value="1"/>
</dbReference>
<dbReference type="GO" id="GO:0046854">
    <property type="term" value="P:phosphatidylinositol phosphate biosynthetic process"/>
    <property type="evidence" value="ECO:0007669"/>
    <property type="project" value="TreeGrafter"/>
</dbReference>
<evidence type="ECO:0000256" key="2">
    <source>
        <dbReference type="ARBA" id="ARBA00022679"/>
    </source>
</evidence>
<gene>
    <name evidence="7" type="primary">CSON004171</name>
    <name evidence="8" type="synonym">CSON007866</name>
</gene>
<dbReference type="EC" id="2.7.-.-" evidence="4"/>
<dbReference type="InterPro" id="IPR005522">
    <property type="entry name" value="IPK"/>
</dbReference>
<dbReference type="GO" id="GO:0032958">
    <property type="term" value="P:inositol phosphate biosynthetic process"/>
    <property type="evidence" value="ECO:0007669"/>
    <property type="project" value="InterPro"/>
</dbReference>
<evidence type="ECO:0000256" key="1">
    <source>
        <dbReference type="ARBA" id="ARBA00007374"/>
    </source>
</evidence>
<evidence type="ECO:0000313" key="7">
    <source>
        <dbReference type="EMBL" id="SSX31856.1"/>
    </source>
</evidence>
<dbReference type="EMBL" id="UFQS01001808">
    <property type="protein sequence ID" value="SSX12405.1"/>
    <property type="molecule type" value="Genomic_DNA"/>
</dbReference>
<reference evidence="7" key="2">
    <citation type="submission" date="2018-07" db="EMBL/GenBank/DDBJ databases">
        <authorList>
            <person name="Quirk P.G."/>
            <person name="Krulwich T.A."/>
        </authorList>
    </citation>
    <scope>NUCLEOTIDE SEQUENCE</scope>
</reference>
<proteinExistence type="inferred from homology"/>
<dbReference type="VEuPathDB" id="VectorBase:CSON004171"/>
<sequence>MPAICKPIAWTNEKLRPCLDRLDKSESSSAIRKCIINLLYEFLDMHNENEELLKNPPNNMTLPSFLAMNALGLSIPATPRLLHNKYLCCPEHLQISGHQNTVTFENGKVFKKIKNLNDPELIAYQKMSQDPNAQKVAPKFYGVHNMNNEGIVIELENLLNGFNDPYIMDIKMGCRTFVESEVSNMSLRKDLYEKMKSIEPSTLKIEDHELQAVTKLRYMQFRERMSSSHERGFRIDAVKLRGLSPVRDLKTVRSQDEIEKLITIFMSMRPQAIKEIYRRLKMIRSMMEQSEFFKRTEIIGSSIFIVYDEKKAGVWLIDYAKSAEVPEGVTIDHRKPWQPGNHEEGLLYGMDQLIVVFKTLQERLEKNKKRRFSYSSSRSNSSSSNNSNNLSKSETEKTI</sequence>
<dbReference type="AlphaFoldDB" id="A0A336MNH2"/>
<dbReference type="EMBL" id="UFQT01001808">
    <property type="protein sequence ID" value="SSX31856.1"/>
    <property type="molecule type" value="Genomic_DNA"/>
</dbReference>
<feature type="region of interest" description="Disordered" evidence="5">
    <location>
        <begin position="368"/>
        <end position="399"/>
    </location>
</feature>
<reference evidence="6" key="1">
    <citation type="submission" date="2018-04" db="EMBL/GenBank/DDBJ databases">
        <authorList>
            <person name="Go L.Y."/>
            <person name="Mitchell J.A."/>
        </authorList>
    </citation>
    <scope>NUCLEOTIDE SEQUENCE</scope>
    <source>
        <tissue evidence="6">Whole organism</tissue>
    </source>
</reference>
<evidence type="ECO:0000256" key="3">
    <source>
        <dbReference type="ARBA" id="ARBA00022777"/>
    </source>
</evidence>
<comment type="similarity">
    <text evidence="1 4">Belongs to the inositol phosphokinase (IPK) family.</text>
</comment>
<dbReference type="Gene3D" id="3.30.470.160">
    <property type="entry name" value="Inositol polyphosphate kinase"/>
    <property type="match status" value="1"/>
</dbReference>
<organism evidence="7">
    <name type="scientific">Culicoides sonorensis</name>
    <name type="common">Biting midge</name>
    <dbReference type="NCBI Taxonomy" id="179676"/>
    <lineage>
        <taxon>Eukaryota</taxon>
        <taxon>Metazoa</taxon>
        <taxon>Ecdysozoa</taxon>
        <taxon>Arthropoda</taxon>
        <taxon>Hexapoda</taxon>
        <taxon>Insecta</taxon>
        <taxon>Pterygota</taxon>
        <taxon>Neoptera</taxon>
        <taxon>Endopterygota</taxon>
        <taxon>Diptera</taxon>
        <taxon>Nematocera</taxon>
        <taxon>Chironomoidea</taxon>
        <taxon>Ceratopogonidae</taxon>
        <taxon>Ceratopogoninae</taxon>
        <taxon>Culicoides</taxon>
        <taxon>Monoculicoides</taxon>
    </lineage>
</organism>
<dbReference type="InterPro" id="IPR038286">
    <property type="entry name" value="IPK_sf"/>
</dbReference>
<evidence type="ECO:0000313" key="8">
    <source>
        <dbReference type="EMBL" id="SSX34353.1"/>
    </source>
</evidence>
<dbReference type="PANTHER" id="PTHR12400:SF26">
    <property type="entry name" value="KINASE"/>
    <property type="match status" value="1"/>
</dbReference>
<keyword evidence="2 4" id="KW-0808">Transferase</keyword>
<name>A0A336MNH2_CULSO</name>
<dbReference type="GO" id="GO:0005634">
    <property type="term" value="C:nucleus"/>
    <property type="evidence" value="ECO:0007669"/>
    <property type="project" value="TreeGrafter"/>
</dbReference>
<keyword evidence="3 4" id="KW-0418">Kinase</keyword>
<evidence type="ECO:0000256" key="4">
    <source>
        <dbReference type="RuleBase" id="RU363090"/>
    </source>
</evidence>
<dbReference type="Pfam" id="PF03770">
    <property type="entry name" value="IPK"/>
    <property type="match status" value="1"/>
</dbReference>
<protein>
    <recommendedName>
        <fullName evidence="4">Kinase</fullName>
        <ecNumber evidence="4">2.7.-.-</ecNumber>
    </recommendedName>
</protein>
<dbReference type="VEuPathDB" id="VectorBase:CSON007866"/>
<dbReference type="SUPFAM" id="SSF56104">
    <property type="entry name" value="SAICAR synthase-like"/>
    <property type="match status" value="1"/>
</dbReference>
<dbReference type="EMBL" id="UFQT01002960">
    <property type="protein sequence ID" value="SSX34353.1"/>
    <property type="molecule type" value="Genomic_DNA"/>
</dbReference>
<evidence type="ECO:0000313" key="6">
    <source>
        <dbReference type="EMBL" id="SSX12405.1"/>
    </source>
</evidence>
<evidence type="ECO:0000256" key="5">
    <source>
        <dbReference type="SAM" id="MobiDB-lite"/>
    </source>
</evidence>
<accession>A0A336MNH2</accession>
<dbReference type="GO" id="GO:0000828">
    <property type="term" value="F:inositol hexakisphosphate kinase activity"/>
    <property type="evidence" value="ECO:0007669"/>
    <property type="project" value="TreeGrafter"/>
</dbReference>
<dbReference type="GO" id="GO:0005737">
    <property type="term" value="C:cytoplasm"/>
    <property type="evidence" value="ECO:0007669"/>
    <property type="project" value="TreeGrafter"/>
</dbReference>
<feature type="compositionally biased region" description="Low complexity" evidence="5">
    <location>
        <begin position="373"/>
        <end position="392"/>
    </location>
</feature>